<proteinExistence type="predicted"/>
<comment type="caution">
    <text evidence="1">The sequence shown here is derived from an EMBL/GenBank/DDBJ whole genome shotgun (WGS) entry which is preliminary data.</text>
</comment>
<evidence type="ECO:0000313" key="1">
    <source>
        <dbReference type="EMBL" id="OPH82452.1"/>
    </source>
</evidence>
<name>A0A1V4HY04_NITVU</name>
<dbReference type="EMBL" id="MWPQ01000044">
    <property type="protein sequence ID" value="OPH82452.1"/>
    <property type="molecule type" value="Genomic_DNA"/>
</dbReference>
<organism evidence="1 2">
    <name type="scientific">Nitrobacter vulgaris</name>
    <dbReference type="NCBI Taxonomy" id="29421"/>
    <lineage>
        <taxon>Bacteria</taxon>
        <taxon>Pseudomonadati</taxon>
        <taxon>Pseudomonadota</taxon>
        <taxon>Alphaproteobacteria</taxon>
        <taxon>Hyphomicrobiales</taxon>
        <taxon>Nitrobacteraceae</taxon>
        <taxon>Nitrobacter</taxon>
    </lineage>
</organism>
<dbReference type="Proteomes" id="UP000189940">
    <property type="component" value="Unassembled WGS sequence"/>
</dbReference>
<reference evidence="1 2" key="1">
    <citation type="submission" date="2017-02" db="EMBL/GenBank/DDBJ databases">
        <title>Genome sequence of the nitrite-oxidizing bacterium Nitrobacter vulgaris strain Ab1.</title>
        <authorList>
            <person name="Mellbye B.L."/>
            <person name="Davis E.W."/>
            <person name="Spieck E."/>
            <person name="Chang J.H."/>
            <person name="Bottomley P.J."/>
            <person name="Sayavedra-Soto L.A."/>
        </authorList>
    </citation>
    <scope>NUCLEOTIDE SEQUENCE [LARGE SCALE GENOMIC DNA]</scope>
    <source>
        <strain evidence="1 2">Ab1</strain>
    </source>
</reference>
<protein>
    <submittedName>
        <fullName evidence="1">Uncharacterized protein</fullName>
    </submittedName>
</protein>
<gene>
    <name evidence="1" type="ORF">B2M20_11695</name>
</gene>
<dbReference type="OrthoDB" id="8265200at2"/>
<accession>A0A1V4HY04</accession>
<keyword evidence="2" id="KW-1185">Reference proteome</keyword>
<dbReference type="AlphaFoldDB" id="A0A1V4HY04"/>
<sequence>MIPTDDVTNLVERLRQDAEMLKDGYQRNLTELWHGVVVKDAAKACEAAADLIEAQIQALSNAKAEWDALDQSHRSIGEQLGHEGRRRIAAETRLKEAEKVIELVAAMRINNSEQIRLVTRARTFLAPTEKQK</sequence>
<dbReference type="RefSeq" id="WP_079447223.1">
    <property type="nucleotide sequence ID" value="NZ_MWPQ01000044.1"/>
</dbReference>
<evidence type="ECO:0000313" key="2">
    <source>
        <dbReference type="Proteomes" id="UP000189940"/>
    </source>
</evidence>